<evidence type="ECO:0000256" key="1">
    <source>
        <dbReference type="SAM" id="MobiDB-lite"/>
    </source>
</evidence>
<feature type="region of interest" description="Disordered" evidence="1">
    <location>
        <begin position="1176"/>
        <end position="1221"/>
    </location>
</feature>
<organism evidence="3 4">
    <name type="scientific">Blastococcus colisei</name>
    <dbReference type="NCBI Taxonomy" id="1564162"/>
    <lineage>
        <taxon>Bacteria</taxon>
        <taxon>Bacillati</taxon>
        <taxon>Actinomycetota</taxon>
        <taxon>Actinomycetes</taxon>
        <taxon>Geodermatophilales</taxon>
        <taxon>Geodermatophilaceae</taxon>
        <taxon>Blastococcus</taxon>
    </lineage>
</organism>
<dbReference type="Proteomes" id="UP000319865">
    <property type="component" value="Unassembled WGS sequence"/>
</dbReference>
<dbReference type="InterPro" id="IPR027417">
    <property type="entry name" value="P-loop_NTPase"/>
</dbReference>
<dbReference type="EMBL" id="VFQE01000002">
    <property type="protein sequence ID" value="TQN37302.1"/>
    <property type="molecule type" value="Genomic_DNA"/>
</dbReference>
<accession>A0A543NZN0</accession>
<comment type="caution">
    <text evidence="3">The sequence shown here is derived from an EMBL/GenBank/DDBJ whole genome shotgun (WGS) entry which is preliminary data.</text>
</comment>
<evidence type="ECO:0000313" key="4">
    <source>
        <dbReference type="Proteomes" id="UP000319865"/>
    </source>
</evidence>
<protein>
    <submittedName>
        <fullName evidence="3">AAA domain-containing protein</fullName>
    </submittedName>
</protein>
<name>A0A543NZN0_9ACTN</name>
<keyword evidence="4" id="KW-1185">Reference proteome</keyword>
<dbReference type="InterPro" id="IPR003593">
    <property type="entry name" value="AAA+_ATPase"/>
</dbReference>
<sequence length="1221" mass="129955">MYAGSPAAARQYLEAGCGRADDYYLAEGTGFARRFTATEGGVRELPPLTGDAYETWVAGHDPATGEPRGQLRTDEHAVRFVEVVVNGPKTWSLAAALHPDVAAAYEAAQDRAAGQIVAWLAEHATTRVGPRGGQVQVPLEVLEAVTVRHYTSRAQDPHRHLHLQLLARVFAAGKWRGLHTVGVRDSLNAINGLGHAAMACDPELNAAFAAHGYTKDTTGEIRELSEYVGPFSARHAQIARNVDRYEAEWTAAHPGDHPGPALRRAWDARAWADGRPDKVTPQPGTKLEERWQAEFDALGYRPRDRPVALHPTPIGALDRPAAVERVLARLAAGRSAWNAADVRGEVERRIAAAGVVADAAVRIELAEDLTARALSRCVPLLDRGGVPEHIRAWTSAPVLAVEADLTARLASRATQRPAGAPGPDLLPPVDIAVGAPRLDPGQAAAVAALAGRRRLVVIEGAAGAGKTTTLAATRTLLAEQGRRLVVVTPTLKAAQVAAAEVGAVAGSAARLAYQYGWRWNDDGAWTRLPVGHTDPATGRMYAGPTDGARLRAGDLLVVDEAGMLDQDTARALLKIADECGVRVALLGDRHQLAAVGRGGVLDLAAAQVDPNEHLTLIGVHRFTRTDATGATTPDTDYAELTLAMRAGENPGAVFDALLARGQIRLHPDVQALREALAAGAADGYTAGESVAVVVATREQAAALNAAIRDRLVTQGRVDDRRVVVTGAGERIGAGDRIATRRNDRDLGVANRDTWTVTGIDRDGALLVTPDGTPHVTPAGGEAAAVTPAVTVDVTQDGNGARVLPADYVTAHVELAYATTAHGTQGDTVTAAHLVVGEDTGAAVAYVGMTRGRTANTAHLVAADPAEAREQWLAVFARDRADLGPAYAARLAAAEAARYAQPRPLEQALADLHSAWTAEQRCLDRLAHAEPRRDALREIVALESAHADQLTALEARYEETGIGARHATARADAGGAVVTAETDRIRDTLLGSWDTGRDVARQAAQVVLDGPGRLRLRQAAVARAVEQLLDWADAWRPYLPGMPTDPQQIARLADRSDDRPRLWTAFDTYARHHAEHAHPERTQLRATAAAAQEAHRNAGAAVTDARRQHEDRLSRFGSLAWTPDPAERLADTDRDIAADHTKLAAVRARIVRLTAEPALLTQSADRLGHERDTWRALQDADPTPHRSAPTLLTAPEPGVNLPRPEDLAALTRRTAAGPGIGR</sequence>
<dbReference type="Pfam" id="PF13604">
    <property type="entry name" value="AAA_30"/>
    <property type="match status" value="1"/>
</dbReference>
<evidence type="ECO:0000313" key="3">
    <source>
        <dbReference type="EMBL" id="TQN37302.1"/>
    </source>
</evidence>
<dbReference type="SMART" id="SM00382">
    <property type="entry name" value="AAA"/>
    <property type="match status" value="1"/>
</dbReference>
<dbReference type="SUPFAM" id="SSF55464">
    <property type="entry name" value="Origin of replication-binding domain, RBD-like"/>
    <property type="match status" value="1"/>
</dbReference>
<reference evidence="3 4" key="1">
    <citation type="submission" date="2019-06" db="EMBL/GenBank/DDBJ databases">
        <title>Sequencing the genomes of 1000 actinobacteria strains.</title>
        <authorList>
            <person name="Klenk H.-P."/>
        </authorList>
    </citation>
    <scope>NUCLEOTIDE SEQUENCE [LARGE SCALE GENOMIC DNA]</scope>
    <source>
        <strain evidence="3 4">DSM 46837</strain>
    </source>
</reference>
<dbReference type="Gene3D" id="3.40.50.300">
    <property type="entry name" value="P-loop containing nucleotide triphosphate hydrolases"/>
    <property type="match status" value="2"/>
</dbReference>
<dbReference type="AlphaFoldDB" id="A0A543NZN0"/>
<dbReference type="Gene3D" id="2.30.30.940">
    <property type="match status" value="1"/>
</dbReference>
<dbReference type="Pfam" id="PF08751">
    <property type="entry name" value="TrwC"/>
    <property type="match status" value="1"/>
</dbReference>
<dbReference type="InterPro" id="IPR014862">
    <property type="entry name" value="TrwC"/>
</dbReference>
<gene>
    <name evidence="3" type="ORF">FHU33_3947</name>
</gene>
<dbReference type="NCBIfam" id="NF041492">
    <property type="entry name" value="MobF"/>
    <property type="match status" value="1"/>
</dbReference>
<dbReference type="SUPFAM" id="SSF52540">
    <property type="entry name" value="P-loop containing nucleoside triphosphate hydrolases"/>
    <property type="match status" value="2"/>
</dbReference>
<feature type="domain" description="AAA+ ATPase" evidence="2">
    <location>
        <begin position="452"/>
        <end position="718"/>
    </location>
</feature>
<evidence type="ECO:0000259" key="2">
    <source>
        <dbReference type="SMART" id="SM00382"/>
    </source>
</evidence>
<proteinExistence type="predicted"/>